<gene>
    <name evidence="2" type="ORF">GLYMA_19G065200</name>
</gene>
<feature type="transmembrane region" description="Helical" evidence="1">
    <location>
        <begin position="32"/>
        <end position="53"/>
    </location>
</feature>
<protein>
    <submittedName>
        <fullName evidence="2 3">Uncharacterized protein</fullName>
    </submittedName>
</protein>
<sequence>MQAITSDSGSMHASCSLQSELRMSFYRNTLTFRYFLLFFSFTAAWYLFFLPSFSLRVFSAMAKEFVKGFVHQNDVAVITLDHPKEVNVFFFVCGFPSYELIHEGASTRQVC</sequence>
<proteinExistence type="predicted"/>
<keyword evidence="1" id="KW-1133">Transmembrane helix</keyword>
<keyword evidence="1" id="KW-0472">Membrane</keyword>
<dbReference type="EnsemblPlants" id="KRG94139">
    <property type="protein sequence ID" value="KRG94139"/>
    <property type="gene ID" value="GLYMA_19G065200"/>
</dbReference>
<keyword evidence="4" id="KW-1185">Reference proteome</keyword>
<evidence type="ECO:0000256" key="1">
    <source>
        <dbReference type="SAM" id="Phobius"/>
    </source>
</evidence>
<keyword evidence="1" id="KW-0812">Transmembrane</keyword>
<evidence type="ECO:0000313" key="2">
    <source>
        <dbReference type="EMBL" id="KRG94139.1"/>
    </source>
</evidence>
<evidence type="ECO:0000313" key="3">
    <source>
        <dbReference type="EnsemblPlants" id="KRG94139"/>
    </source>
</evidence>
<accession>A0A0R0EIP0</accession>
<dbReference type="EMBL" id="CM000852">
    <property type="protein sequence ID" value="KRG94139.1"/>
    <property type="molecule type" value="Genomic_DNA"/>
</dbReference>
<name>A0A0R0EIP0_SOYBN</name>
<dbReference type="AlphaFoldDB" id="A0A0R0EIP0"/>
<reference evidence="2" key="3">
    <citation type="submission" date="2018-07" db="EMBL/GenBank/DDBJ databases">
        <title>WGS assembly of Glycine max.</title>
        <authorList>
            <person name="Schmutz J."/>
            <person name="Cannon S."/>
            <person name="Schlueter J."/>
            <person name="Ma J."/>
            <person name="Mitros T."/>
            <person name="Nelson W."/>
            <person name="Hyten D."/>
            <person name="Song Q."/>
            <person name="Thelen J."/>
            <person name="Cheng J."/>
            <person name="Xu D."/>
            <person name="Hellsten U."/>
            <person name="May G."/>
            <person name="Yu Y."/>
            <person name="Sakurai T."/>
            <person name="Umezawa T."/>
            <person name="Bhattacharyya M."/>
            <person name="Sandhu D."/>
            <person name="Valliyodan B."/>
            <person name="Lindquist E."/>
            <person name="Peto M."/>
            <person name="Grant D."/>
            <person name="Shu S."/>
            <person name="Goodstein D."/>
            <person name="Barry K."/>
            <person name="Futrell-Griggs M."/>
            <person name="Abernathy B."/>
            <person name="Du J."/>
            <person name="Tian Z."/>
            <person name="Zhu L."/>
            <person name="Gill N."/>
            <person name="Joshi T."/>
            <person name="Libault M."/>
            <person name="Sethuraman A."/>
            <person name="Zhang X."/>
            <person name="Shinozaki K."/>
            <person name="Nguyen H."/>
            <person name="Wing R."/>
            <person name="Cregan P."/>
            <person name="Specht J."/>
            <person name="Grimwood J."/>
            <person name="Rokhsar D."/>
            <person name="Stacey G."/>
            <person name="Shoemaker R."/>
            <person name="Jackson S."/>
        </authorList>
    </citation>
    <scope>NUCLEOTIDE SEQUENCE</scope>
    <source>
        <tissue evidence="2">Callus</tissue>
    </source>
</reference>
<organism evidence="2">
    <name type="scientific">Glycine max</name>
    <name type="common">Soybean</name>
    <name type="synonym">Glycine hispida</name>
    <dbReference type="NCBI Taxonomy" id="3847"/>
    <lineage>
        <taxon>Eukaryota</taxon>
        <taxon>Viridiplantae</taxon>
        <taxon>Streptophyta</taxon>
        <taxon>Embryophyta</taxon>
        <taxon>Tracheophyta</taxon>
        <taxon>Spermatophyta</taxon>
        <taxon>Magnoliopsida</taxon>
        <taxon>eudicotyledons</taxon>
        <taxon>Gunneridae</taxon>
        <taxon>Pentapetalae</taxon>
        <taxon>rosids</taxon>
        <taxon>fabids</taxon>
        <taxon>Fabales</taxon>
        <taxon>Fabaceae</taxon>
        <taxon>Papilionoideae</taxon>
        <taxon>50 kb inversion clade</taxon>
        <taxon>NPAAA clade</taxon>
        <taxon>indigoferoid/millettioid clade</taxon>
        <taxon>Phaseoleae</taxon>
        <taxon>Glycine</taxon>
        <taxon>Glycine subgen. Soja</taxon>
    </lineage>
</organism>
<reference evidence="2 3" key="1">
    <citation type="journal article" date="2010" name="Nature">
        <title>Genome sequence of the palaeopolyploid soybean.</title>
        <authorList>
            <person name="Schmutz J."/>
            <person name="Cannon S.B."/>
            <person name="Schlueter J."/>
            <person name="Ma J."/>
            <person name="Mitros T."/>
            <person name="Nelson W."/>
            <person name="Hyten D.L."/>
            <person name="Song Q."/>
            <person name="Thelen J.J."/>
            <person name="Cheng J."/>
            <person name="Xu D."/>
            <person name="Hellsten U."/>
            <person name="May G.D."/>
            <person name="Yu Y."/>
            <person name="Sakurai T."/>
            <person name="Umezawa T."/>
            <person name="Bhattacharyya M.K."/>
            <person name="Sandhu D."/>
            <person name="Valliyodan B."/>
            <person name="Lindquist E."/>
            <person name="Peto M."/>
            <person name="Grant D."/>
            <person name="Shu S."/>
            <person name="Goodstein D."/>
            <person name="Barry K."/>
            <person name="Futrell-Griggs M."/>
            <person name="Abernathy B."/>
            <person name="Du J."/>
            <person name="Tian Z."/>
            <person name="Zhu L."/>
            <person name="Gill N."/>
            <person name="Joshi T."/>
            <person name="Libault M."/>
            <person name="Sethuraman A."/>
            <person name="Zhang X.-C."/>
            <person name="Shinozaki K."/>
            <person name="Nguyen H.T."/>
            <person name="Wing R.A."/>
            <person name="Cregan P."/>
            <person name="Specht J."/>
            <person name="Grimwood J."/>
            <person name="Rokhsar D."/>
            <person name="Stacey G."/>
            <person name="Shoemaker R.C."/>
            <person name="Jackson S.A."/>
        </authorList>
    </citation>
    <scope>NUCLEOTIDE SEQUENCE</scope>
    <source>
        <strain evidence="3">cv. Williams 82</strain>
        <tissue evidence="2">Callus</tissue>
    </source>
</reference>
<dbReference type="Proteomes" id="UP000008827">
    <property type="component" value="Chromosome 19"/>
</dbReference>
<dbReference type="Gramene" id="KRG94139">
    <property type="protein sequence ID" value="KRG94139"/>
    <property type="gene ID" value="GLYMA_19G065200"/>
</dbReference>
<dbReference type="InParanoid" id="A0A0R0EIP0"/>
<reference evidence="3" key="2">
    <citation type="submission" date="2018-02" db="UniProtKB">
        <authorList>
            <consortium name="EnsemblPlants"/>
        </authorList>
    </citation>
    <scope>IDENTIFICATION</scope>
    <source>
        <strain evidence="3">Williams 82</strain>
    </source>
</reference>
<evidence type="ECO:0000313" key="4">
    <source>
        <dbReference type="Proteomes" id="UP000008827"/>
    </source>
</evidence>